<accession>A0ABV0Z1K1</accession>
<dbReference type="SMART" id="SM00223">
    <property type="entry name" value="APPLE"/>
    <property type="match status" value="1"/>
</dbReference>
<dbReference type="PRINTS" id="PR00005">
    <property type="entry name" value="APPLEDOMAIN"/>
</dbReference>
<feature type="domain" description="Apple" evidence="3">
    <location>
        <begin position="59"/>
        <end position="147"/>
    </location>
</feature>
<dbReference type="SUPFAM" id="SSF57414">
    <property type="entry name" value="Hairpin loop containing domain-like"/>
    <property type="match status" value="1"/>
</dbReference>
<organism evidence="4 5">
    <name type="scientific">Ameca splendens</name>
    <dbReference type="NCBI Taxonomy" id="208324"/>
    <lineage>
        <taxon>Eukaryota</taxon>
        <taxon>Metazoa</taxon>
        <taxon>Chordata</taxon>
        <taxon>Craniata</taxon>
        <taxon>Vertebrata</taxon>
        <taxon>Euteleostomi</taxon>
        <taxon>Actinopterygii</taxon>
        <taxon>Neopterygii</taxon>
        <taxon>Teleostei</taxon>
        <taxon>Neoteleostei</taxon>
        <taxon>Acanthomorphata</taxon>
        <taxon>Ovalentaria</taxon>
        <taxon>Atherinomorphae</taxon>
        <taxon>Cyprinodontiformes</taxon>
        <taxon>Goodeidae</taxon>
        <taxon>Ameca</taxon>
    </lineage>
</organism>
<dbReference type="PROSITE" id="PS50948">
    <property type="entry name" value="PAN"/>
    <property type="match status" value="1"/>
</dbReference>
<reference evidence="4 5" key="1">
    <citation type="submission" date="2021-06" db="EMBL/GenBank/DDBJ databases">
        <authorList>
            <person name="Palmer J.M."/>
        </authorList>
    </citation>
    <scope>NUCLEOTIDE SEQUENCE [LARGE SCALE GENOMIC DNA]</scope>
    <source>
        <strain evidence="4 5">AS_MEX2019</strain>
        <tissue evidence="4">Muscle</tissue>
    </source>
</reference>
<dbReference type="InterPro" id="IPR003609">
    <property type="entry name" value="Pan_app"/>
</dbReference>
<evidence type="ECO:0000259" key="3">
    <source>
        <dbReference type="PROSITE" id="PS50948"/>
    </source>
</evidence>
<comment type="caution">
    <text evidence="4">The sequence shown here is derived from an EMBL/GenBank/DDBJ whole genome shotgun (WGS) entry which is preliminary data.</text>
</comment>
<evidence type="ECO:0000313" key="5">
    <source>
        <dbReference type="Proteomes" id="UP001469553"/>
    </source>
</evidence>
<dbReference type="CDD" id="cd01100">
    <property type="entry name" value="APPLE_Factor_XI_like"/>
    <property type="match status" value="1"/>
</dbReference>
<protein>
    <recommendedName>
        <fullName evidence="3">Apple domain-containing protein</fullName>
    </recommendedName>
</protein>
<evidence type="ECO:0000313" key="4">
    <source>
        <dbReference type="EMBL" id="MEQ2300038.1"/>
    </source>
</evidence>
<dbReference type="PANTHER" id="PTHR33946">
    <property type="match status" value="1"/>
</dbReference>
<sequence>MRCSHLCTGRRGVGIEHTPGGHQYVLICCRRRCSPVSPAAVSPSGSEAVDPLTGGGWNVELGWSKLTYKGVDFSGSDISSEVVNCVDNCQEKCTENPNCQFYTYHNGSFFHPDHRHRCYMKRVIIMPTPSQVKKMANVVSGFTLRNCRSAQKSQD</sequence>
<evidence type="ECO:0000256" key="2">
    <source>
        <dbReference type="ARBA" id="ARBA00023157"/>
    </source>
</evidence>
<dbReference type="Gene3D" id="3.50.4.10">
    <property type="entry name" value="Hepatocyte Growth Factor"/>
    <property type="match status" value="1"/>
</dbReference>
<dbReference type="Proteomes" id="UP001469553">
    <property type="component" value="Unassembled WGS sequence"/>
</dbReference>
<evidence type="ECO:0000256" key="1">
    <source>
        <dbReference type="ARBA" id="ARBA00022737"/>
    </source>
</evidence>
<dbReference type="InterPro" id="IPR000177">
    <property type="entry name" value="Apple"/>
</dbReference>
<dbReference type="EMBL" id="JAHRIP010048836">
    <property type="protein sequence ID" value="MEQ2300038.1"/>
    <property type="molecule type" value="Genomic_DNA"/>
</dbReference>
<gene>
    <name evidence="4" type="ORF">AMECASPLE_021166</name>
</gene>
<dbReference type="PANTHER" id="PTHR33946:SF4">
    <property type="entry name" value="COAGULATION FACTOR XI"/>
    <property type="match status" value="1"/>
</dbReference>
<keyword evidence="2" id="KW-1015">Disulfide bond</keyword>
<dbReference type="Pfam" id="PF00024">
    <property type="entry name" value="PAN_1"/>
    <property type="match status" value="1"/>
</dbReference>
<keyword evidence="5" id="KW-1185">Reference proteome</keyword>
<proteinExistence type="predicted"/>
<name>A0ABV0Z1K1_9TELE</name>
<keyword evidence="1" id="KW-0677">Repeat</keyword>